<protein>
    <submittedName>
        <fullName evidence="2">M20/M25/M40 family metallo-hydrolase</fullName>
    </submittedName>
</protein>
<gene>
    <name evidence="2" type="ORF">I6I88_14950</name>
</gene>
<sequence>MFKVKYFSFLLAIVATSCGVSSKLSSEQEREVSALKIQTTLNYLASDELLGRDSGKDGNVQAATYLAEELQAYGIKPYFTSYEDKLVEVENTWNVVGVIPGQDPELKNEIVVLGAHYDHIGIQKPVAGDSIANGANDNASGVSIVLELARNLAKKEMKRTVLVCFFTAEELGLLGSTHLANRLKEEEANVVMMLNFEMLGVPMTREYTTFITGYDQSNLATKINEIAGENLAGRFEDAEAMQLFKRSDNYPFYSAFTIPSQTFSSSDFENFKYYHHVKDEAHLMDVPFMTELTKKFIPVVEKLINLPSGEIRLKN</sequence>
<dbReference type="Pfam" id="PF04389">
    <property type="entry name" value="Peptidase_M28"/>
    <property type="match status" value="1"/>
</dbReference>
<proteinExistence type="predicted"/>
<dbReference type="GO" id="GO:0008235">
    <property type="term" value="F:metalloexopeptidase activity"/>
    <property type="evidence" value="ECO:0007669"/>
    <property type="project" value="InterPro"/>
</dbReference>
<dbReference type="AlphaFoldDB" id="A0A9Q6Z3C2"/>
<accession>A0A9Q6Z3C2</accession>
<dbReference type="Gene3D" id="3.40.630.10">
    <property type="entry name" value="Zn peptidases"/>
    <property type="match status" value="1"/>
</dbReference>
<dbReference type="InterPro" id="IPR007484">
    <property type="entry name" value="Peptidase_M28"/>
</dbReference>
<dbReference type="SUPFAM" id="SSF53187">
    <property type="entry name" value="Zn-dependent exopeptidases"/>
    <property type="match status" value="1"/>
</dbReference>
<feature type="domain" description="Peptidase M28" evidence="1">
    <location>
        <begin position="94"/>
        <end position="289"/>
    </location>
</feature>
<dbReference type="Proteomes" id="UP000596202">
    <property type="component" value="Chromosome"/>
</dbReference>
<dbReference type="RefSeq" id="WP_002987557.1">
    <property type="nucleotide sequence ID" value="NZ_CP068108.1"/>
</dbReference>
<evidence type="ECO:0000259" key="1">
    <source>
        <dbReference type="Pfam" id="PF04389"/>
    </source>
</evidence>
<dbReference type="PROSITE" id="PS51257">
    <property type="entry name" value="PROKAR_LIPOPROTEIN"/>
    <property type="match status" value="1"/>
</dbReference>
<dbReference type="OrthoDB" id="9764939at2"/>
<dbReference type="PANTHER" id="PTHR12147">
    <property type="entry name" value="METALLOPEPTIDASE M28 FAMILY MEMBER"/>
    <property type="match status" value="1"/>
</dbReference>
<dbReference type="GeneID" id="93528972"/>
<dbReference type="PANTHER" id="PTHR12147:SF26">
    <property type="entry name" value="PEPTIDASE M28 DOMAIN-CONTAINING PROTEIN"/>
    <property type="match status" value="1"/>
</dbReference>
<reference evidence="2 3" key="1">
    <citation type="submission" date="2021-01" db="EMBL/GenBank/DDBJ databases">
        <title>FDA dAtabase for Regulatory Grade micrObial Sequences (FDA-ARGOS): Supporting development and validation of Infectious Disease Dx tests.</title>
        <authorList>
            <person name="Sproer C."/>
            <person name="Gronow S."/>
            <person name="Severitt S."/>
            <person name="Schroder I."/>
            <person name="Tallon L."/>
            <person name="Sadzewicz L."/>
            <person name="Zhao X."/>
            <person name="Boylan J."/>
            <person name="Ott S."/>
            <person name="Bowen H."/>
            <person name="Vavikolanu K."/>
            <person name="Mehta A."/>
            <person name="Aluvathingal J."/>
            <person name="Nadendla S."/>
            <person name="Lowell S."/>
            <person name="Myers T."/>
            <person name="Yan Y."/>
            <person name="Sichtig H."/>
        </authorList>
    </citation>
    <scope>NUCLEOTIDE SEQUENCE [LARGE SCALE GENOMIC DNA]</scope>
    <source>
        <strain evidence="2 3">FDAARGOS_1131</strain>
    </source>
</reference>
<dbReference type="EMBL" id="CP068108">
    <property type="protein sequence ID" value="QQT99468.1"/>
    <property type="molecule type" value="Genomic_DNA"/>
</dbReference>
<evidence type="ECO:0000313" key="2">
    <source>
        <dbReference type="EMBL" id="QQT99468.1"/>
    </source>
</evidence>
<dbReference type="InterPro" id="IPR045175">
    <property type="entry name" value="M28_fam"/>
</dbReference>
<dbReference type="GO" id="GO:0006508">
    <property type="term" value="P:proteolysis"/>
    <property type="evidence" value="ECO:0007669"/>
    <property type="project" value="InterPro"/>
</dbReference>
<name>A0A9Q6Z3C2_MYROD</name>
<organism evidence="2 3">
    <name type="scientific">Myroides odoratus</name>
    <name type="common">Flavobacterium odoratum</name>
    <dbReference type="NCBI Taxonomy" id="256"/>
    <lineage>
        <taxon>Bacteria</taxon>
        <taxon>Pseudomonadati</taxon>
        <taxon>Bacteroidota</taxon>
        <taxon>Flavobacteriia</taxon>
        <taxon>Flavobacteriales</taxon>
        <taxon>Flavobacteriaceae</taxon>
        <taxon>Myroides</taxon>
    </lineage>
</organism>
<evidence type="ECO:0000313" key="3">
    <source>
        <dbReference type="Proteomes" id="UP000596202"/>
    </source>
</evidence>